<dbReference type="EMBL" id="KZ305044">
    <property type="protein sequence ID" value="PIA38930.1"/>
    <property type="molecule type" value="Genomic_DNA"/>
</dbReference>
<proteinExistence type="predicted"/>
<dbReference type="PANTHER" id="PTHR33103">
    <property type="entry name" value="OS01G0153900 PROTEIN"/>
    <property type="match status" value="1"/>
</dbReference>
<dbReference type="AlphaFoldDB" id="A0A2G5D5Y5"/>
<name>A0A2G5D5Y5_AQUCA</name>
<dbReference type="PANTHER" id="PTHR33103:SF19">
    <property type="entry name" value="OS09G0544700 PROTEIN"/>
    <property type="match status" value="1"/>
</dbReference>
<reference evidence="1 2" key="1">
    <citation type="submission" date="2017-09" db="EMBL/GenBank/DDBJ databases">
        <title>WGS assembly of Aquilegia coerulea Goldsmith.</title>
        <authorList>
            <person name="Hodges S."/>
            <person name="Kramer E."/>
            <person name="Nordborg M."/>
            <person name="Tomkins J."/>
            <person name="Borevitz J."/>
            <person name="Derieg N."/>
            <person name="Yan J."/>
            <person name="Mihaltcheva S."/>
            <person name="Hayes R.D."/>
            <person name="Rokhsar D."/>
        </authorList>
    </citation>
    <scope>NUCLEOTIDE SEQUENCE [LARGE SCALE GENOMIC DNA]</scope>
    <source>
        <strain evidence="2">cv. Goldsmith</strain>
    </source>
</reference>
<gene>
    <name evidence="1" type="ORF">AQUCO_02700250v1</name>
</gene>
<organism evidence="1 2">
    <name type="scientific">Aquilegia coerulea</name>
    <name type="common">Rocky mountain columbine</name>
    <dbReference type="NCBI Taxonomy" id="218851"/>
    <lineage>
        <taxon>Eukaryota</taxon>
        <taxon>Viridiplantae</taxon>
        <taxon>Streptophyta</taxon>
        <taxon>Embryophyta</taxon>
        <taxon>Tracheophyta</taxon>
        <taxon>Spermatophyta</taxon>
        <taxon>Magnoliopsida</taxon>
        <taxon>Ranunculales</taxon>
        <taxon>Ranunculaceae</taxon>
        <taxon>Thalictroideae</taxon>
        <taxon>Aquilegia</taxon>
    </lineage>
</organism>
<evidence type="ECO:0008006" key="3">
    <source>
        <dbReference type="Google" id="ProtNLM"/>
    </source>
</evidence>
<dbReference type="Proteomes" id="UP000230069">
    <property type="component" value="Unassembled WGS sequence"/>
</dbReference>
<dbReference type="STRING" id="218851.A0A2G5D5Y5"/>
<dbReference type="InParanoid" id="A0A2G5D5Y5"/>
<dbReference type="InterPro" id="IPR007750">
    <property type="entry name" value="DUF674"/>
</dbReference>
<dbReference type="Pfam" id="PF05056">
    <property type="entry name" value="DUF674"/>
    <property type="match status" value="1"/>
</dbReference>
<sequence length="239" mass="26070">MGMATNKLTLKLLIDKKANRVLFAEASKDFVDSLFSLLTLPVGSVIKLLTKKKMVGCIGNLYESVSNLDDTYFIQPIKDKDVLTNPKVASASPLNVPLLTPNPAVNNSRNFYRCSRGRNCSYNYVTNDPNITCPDCSHKMSSLLNFVPSNANSTGITSSSGENGYVKGVVTYMVMDDLTVMSMSTISSITLLSKFNVENVNLLEEKVVSLGMEEGLELLKTSLQSKTVLSQVFLGKNAT</sequence>
<accession>A0A2G5D5Y5</accession>
<dbReference type="OrthoDB" id="2014278at2759"/>
<keyword evidence="2" id="KW-1185">Reference proteome</keyword>
<protein>
    <recommendedName>
        <fullName evidence="3">DUF674 domain-containing protein</fullName>
    </recommendedName>
</protein>
<evidence type="ECO:0000313" key="2">
    <source>
        <dbReference type="Proteomes" id="UP000230069"/>
    </source>
</evidence>
<evidence type="ECO:0000313" key="1">
    <source>
        <dbReference type="EMBL" id="PIA38930.1"/>
    </source>
</evidence>